<dbReference type="Proteomes" id="UP001500339">
    <property type="component" value="Unassembled WGS sequence"/>
</dbReference>
<evidence type="ECO:0000259" key="8">
    <source>
        <dbReference type="Pfam" id="PF00460"/>
    </source>
</evidence>
<dbReference type="RefSeq" id="WP_343768987.1">
    <property type="nucleotide sequence ID" value="NZ_BAAACF010000001.1"/>
</dbReference>
<evidence type="ECO:0000259" key="10">
    <source>
        <dbReference type="Pfam" id="PF22638"/>
    </source>
</evidence>
<dbReference type="NCBIfam" id="TIGR02492">
    <property type="entry name" value="flgK_ends"/>
    <property type="match status" value="1"/>
</dbReference>
<reference evidence="12" key="1">
    <citation type="journal article" date="2019" name="Int. J. Syst. Evol. Microbiol.">
        <title>The Global Catalogue of Microorganisms (GCM) 10K type strain sequencing project: providing services to taxonomists for standard genome sequencing and annotation.</title>
        <authorList>
            <consortium name="The Broad Institute Genomics Platform"/>
            <consortium name="The Broad Institute Genome Sequencing Center for Infectious Disease"/>
            <person name="Wu L."/>
            <person name="Ma J."/>
        </authorList>
    </citation>
    <scope>NUCLEOTIDE SEQUENCE [LARGE SCALE GENOMIC DNA]</scope>
    <source>
        <strain evidence="12">JCM 1405</strain>
    </source>
</reference>
<keyword evidence="12" id="KW-1185">Reference proteome</keyword>
<evidence type="ECO:0000256" key="6">
    <source>
        <dbReference type="ARBA" id="ARBA00023143"/>
    </source>
</evidence>
<keyword evidence="7" id="KW-0175">Coiled coil</keyword>
<proteinExistence type="inferred from homology"/>
<dbReference type="Pfam" id="PF22638">
    <property type="entry name" value="FlgK_D1"/>
    <property type="match status" value="1"/>
</dbReference>
<keyword evidence="11" id="KW-0969">Cilium</keyword>
<feature type="domain" description="Flagellar basal-body/hook protein C-terminal" evidence="9">
    <location>
        <begin position="564"/>
        <end position="604"/>
    </location>
</feature>
<dbReference type="InterPro" id="IPR010930">
    <property type="entry name" value="Flg_bb/hook_C_dom"/>
</dbReference>
<dbReference type="Pfam" id="PF06429">
    <property type="entry name" value="Flg_bbr_C"/>
    <property type="match status" value="1"/>
</dbReference>
<dbReference type="InterPro" id="IPR053927">
    <property type="entry name" value="FlgK_helical"/>
</dbReference>
<evidence type="ECO:0000256" key="7">
    <source>
        <dbReference type="SAM" id="Coils"/>
    </source>
</evidence>
<dbReference type="EMBL" id="BAAACF010000001">
    <property type="protein sequence ID" value="GAA0724350.1"/>
    <property type="molecule type" value="Genomic_DNA"/>
</dbReference>
<name>A0ABP3U523_9CLOT</name>
<dbReference type="InterPro" id="IPR001444">
    <property type="entry name" value="Flag_bb_rod_N"/>
</dbReference>
<evidence type="ECO:0000256" key="1">
    <source>
        <dbReference type="ARBA" id="ARBA00004365"/>
    </source>
</evidence>
<keyword evidence="11" id="KW-0282">Flagellum</keyword>
<dbReference type="PANTHER" id="PTHR30033">
    <property type="entry name" value="FLAGELLAR HOOK-ASSOCIATED PROTEIN 1"/>
    <property type="match status" value="1"/>
</dbReference>
<dbReference type="InterPro" id="IPR002371">
    <property type="entry name" value="FlgK"/>
</dbReference>
<comment type="subcellular location">
    <subcellularLocation>
        <location evidence="1">Bacterial flagellum</location>
    </subcellularLocation>
    <subcellularLocation>
        <location evidence="2">Secreted</location>
    </subcellularLocation>
</comment>
<feature type="domain" description="Flagellar hook-associated protein FlgK helical" evidence="10">
    <location>
        <begin position="102"/>
        <end position="240"/>
    </location>
</feature>
<keyword evidence="11" id="KW-0966">Cell projection</keyword>
<dbReference type="Pfam" id="PF00460">
    <property type="entry name" value="Flg_bb_rod"/>
    <property type="match status" value="1"/>
</dbReference>
<dbReference type="SUPFAM" id="SSF64518">
    <property type="entry name" value="Phase 1 flagellin"/>
    <property type="match status" value="1"/>
</dbReference>
<feature type="domain" description="Flagellar basal body rod protein N-terminal" evidence="8">
    <location>
        <begin position="8"/>
        <end position="37"/>
    </location>
</feature>
<evidence type="ECO:0000313" key="11">
    <source>
        <dbReference type="EMBL" id="GAA0724350.1"/>
    </source>
</evidence>
<evidence type="ECO:0000256" key="3">
    <source>
        <dbReference type="ARBA" id="ARBA00009677"/>
    </source>
</evidence>
<gene>
    <name evidence="11" type="primary">flgK</name>
    <name evidence="11" type="ORF">GCM10008905_18110</name>
</gene>
<sequence length="609" mass="66650">MSGLFGTLNIGKSGLFANQRAIDVATHNIANANTEGYSRQRAEMQTRRPFCTPGMNNAAEPGQIGTGVIISQITRVRDSFLDYQVRVELGVQGNFAGRDKFLREVENIFNEPSDTGISNLIGKFFDSWQQLAKQGDTSNARTVVAEQSKALADELNRVYDKLEKLKGNAQDVIRQSVFDANSIMRQIRQLNDEIIQVSVAGNNPNDLMDRRDYLLDQLSGKFGVKIDKVGHNAIDVNTKEDAKALPPGGGNLIQGINPENVLNFAYISSIEPSEGVTYGQDGTYKVTYYKNGDMTSEKNKVVIEMSVEGEDNLTAMDKLRALDECRVIWTGKDGLAVDKEGKPLGESANINSIATFTPSSGELKGYMSVQEDIDANIEQLNKLAQAIVYSVNAIHSQNGDASLDDLPFFVNKDKANYSKNPSKLTNLEDVLGAESNITAGNISINVEILNNVMLIKTGKDLNGGESDGKRALAIASLRDKFMEIQNIKLEGAGKTNRKSYIDGLCGGLVKDNDLDLLVVKGSTDGMKIDSYFKDSIDRLGVQAQEAKRMVKNQQSVLAGFEESRLAVSGVALDEEMTNMIQFQHAYQANAKIISTVDELLDVIVNGLKR</sequence>
<keyword evidence="5" id="KW-0964">Secreted</keyword>
<comment type="caution">
    <text evidence="11">The sequence shown here is derived from an EMBL/GenBank/DDBJ whole genome shotgun (WGS) entry which is preliminary data.</text>
</comment>
<accession>A0ABP3U523</accession>
<evidence type="ECO:0000313" key="12">
    <source>
        <dbReference type="Proteomes" id="UP001500339"/>
    </source>
</evidence>
<dbReference type="PRINTS" id="PR01005">
    <property type="entry name" value="FLGHOOKAP1"/>
</dbReference>
<keyword evidence="6" id="KW-0975">Bacterial flagellum</keyword>
<dbReference type="PANTHER" id="PTHR30033:SF1">
    <property type="entry name" value="FLAGELLAR HOOK-ASSOCIATED PROTEIN 1"/>
    <property type="match status" value="1"/>
</dbReference>
<evidence type="ECO:0000256" key="4">
    <source>
        <dbReference type="ARBA" id="ARBA00016244"/>
    </source>
</evidence>
<evidence type="ECO:0000256" key="5">
    <source>
        <dbReference type="ARBA" id="ARBA00022525"/>
    </source>
</evidence>
<evidence type="ECO:0000256" key="2">
    <source>
        <dbReference type="ARBA" id="ARBA00004613"/>
    </source>
</evidence>
<feature type="coiled-coil region" evidence="7">
    <location>
        <begin position="145"/>
        <end position="175"/>
    </location>
</feature>
<comment type="similarity">
    <text evidence="3">Belongs to the flagella basal body rod proteins family.</text>
</comment>
<protein>
    <recommendedName>
        <fullName evidence="4">Flagellar hook-associated protein 1</fullName>
    </recommendedName>
</protein>
<organism evidence="11 12">
    <name type="scientific">Clostridium malenominatum</name>
    <dbReference type="NCBI Taxonomy" id="1539"/>
    <lineage>
        <taxon>Bacteria</taxon>
        <taxon>Bacillati</taxon>
        <taxon>Bacillota</taxon>
        <taxon>Clostridia</taxon>
        <taxon>Eubacteriales</taxon>
        <taxon>Clostridiaceae</taxon>
        <taxon>Clostridium</taxon>
    </lineage>
</organism>
<evidence type="ECO:0000259" key="9">
    <source>
        <dbReference type="Pfam" id="PF06429"/>
    </source>
</evidence>